<evidence type="ECO:0000256" key="4">
    <source>
        <dbReference type="ARBA" id="ARBA00022722"/>
    </source>
</evidence>
<dbReference type="RefSeq" id="XP_009843595.1">
    <property type="nucleotide sequence ID" value="XM_009845293.1"/>
</dbReference>
<dbReference type="OrthoDB" id="76385at2759"/>
<dbReference type="InterPro" id="IPR012337">
    <property type="entry name" value="RNaseH-like_sf"/>
</dbReference>
<dbReference type="Gene3D" id="3.10.10.10">
    <property type="entry name" value="HIV Type 1 Reverse Transcriptase, subunit A, domain 1"/>
    <property type="match status" value="1"/>
</dbReference>
<dbReference type="Gene3D" id="3.30.420.10">
    <property type="entry name" value="Ribonuclease H-like superfamily/Ribonuclease H"/>
    <property type="match status" value="1"/>
</dbReference>
<evidence type="ECO:0000256" key="9">
    <source>
        <dbReference type="SAM" id="MobiDB-lite"/>
    </source>
</evidence>
<dbReference type="Pfam" id="PF17917">
    <property type="entry name" value="RT_RNaseH"/>
    <property type="match status" value="1"/>
</dbReference>
<keyword evidence="4" id="KW-0540">Nuclease</keyword>
<dbReference type="GO" id="GO:0015074">
    <property type="term" value="P:DNA integration"/>
    <property type="evidence" value="ECO:0007669"/>
    <property type="project" value="InterPro"/>
</dbReference>
<feature type="domain" description="Integrase catalytic" evidence="12">
    <location>
        <begin position="496"/>
        <end position="591"/>
    </location>
</feature>
<evidence type="ECO:0000259" key="10">
    <source>
        <dbReference type="PROSITE" id="PS50013"/>
    </source>
</evidence>
<dbReference type="PANTHER" id="PTHR33064">
    <property type="entry name" value="POL PROTEIN"/>
    <property type="match status" value="1"/>
</dbReference>
<dbReference type="GO" id="GO:0003964">
    <property type="term" value="F:RNA-directed DNA polymerase activity"/>
    <property type="evidence" value="ECO:0007669"/>
    <property type="project" value="UniProtKB-KW"/>
</dbReference>
<name>W4FJD1_APHAT</name>
<dbReference type="InterPro" id="IPR016197">
    <property type="entry name" value="Chromo-like_dom_sf"/>
</dbReference>
<evidence type="ECO:0000313" key="13">
    <source>
        <dbReference type="EMBL" id="ETV66954.1"/>
    </source>
</evidence>
<reference evidence="13" key="1">
    <citation type="submission" date="2013-12" db="EMBL/GenBank/DDBJ databases">
        <title>The Genome Sequence of Aphanomyces astaci APO3.</title>
        <authorList>
            <consortium name="The Broad Institute Genomics Platform"/>
            <person name="Russ C."/>
            <person name="Tyler B."/>
            <person name="van West P."/>
            <person name="Dieguez-Uribeondo J."/>
            <person name="Young S.K."/>
            <person name="Zeng Q."/>
            <person name="Gargeya S."/>
            <person name="Fitzgerald M."/>
            <person name="Abouelleil A."/>
            <person name="Alvarado L."/>
            <person name="Chapman S.B."/>
            <person name="Gainer-Dewar J."/>
            <person name="Goldberg J."/>
            <person name="Griggs A."/>
            <person name="Gujja S."/>
            <person name="Hansen M."/>
            <person name="Howarth C."/>
            <person name="Imamovic A."/>
            <person name="Ireland A."/>
            <person name="Larimer J."/>
            <person name="McCowan C."/>
            <person name="Murphy C."/>
            <person name="Pearson M."/>
            <person name="Poon T.W."/>
            <person name="Priest M."/>
            <person name="Roberts A."/>
            <person name="Saif S."/>
            <person name="Shea T."/>
            <person name="Sykes S."/>
            <person name="Wortman J."/>
            <person name="Nusbaum C."/>
            <person name="Birren B."/>
        </authorList>
    </citation>
    <scope>NUCLEOTIDE SEQUENCE [LARGE SCALE GENOMIC DNA]</scope>
    <source>
        <strain evidence="13">APO3</strain>
    </source>
</reference>
<keyword evidence="5" id="KW-0064">Aspartyl protease</keyword>
<proteinExistence type="predicted"/>
<gene>
    <name evidence="13" type="ORF">H257_16754</name>
</gene>
<dbReference type="GO" id="GO:0004190">
    <property type="term" value="F:aspartic-type endopeptidase activity"/>
    <property type="evidence" value="ECO:0007669"/>
    <property type="project" value="UniProtKB-KW"/>
</dbReference>
<dbReference type="GO" id="GO:0006508">
    <property type="term" value="P:proteolysis"/>
    <property type="evidence" value="ECO:0007669"/>
    <property type="project" value="UniProtKB-KW"/>
</dbReference>
<dbReference type="SUPFAM" id="SSF54160">
    <property type="entry name" value="Chromo domain-like"/>
    <property type="match status" value="1"/>
</dbReference>
<dbReference type="SMART" id="SM00298">
    <property type="entry name" value="CHROMO"/>
    <property type="match status" value="1"/>
</dbReference>
<dbReference type="InterPro" id="IPR000953">
    <property type="entry name" value="Chromo/chromo_shadow_dom"/>
</dbReference>
<dbReference type="CDD" id="cd00024">
    <property type="entry name" value="CD_CSD"/>
    <property type="match status" value="1"/>
</dbReference>
<dbReference type="Gene3D" id="2.40.50.40">
    <property type="match status" value="1"/>
</dbReference>
<dbReference type="GO" id="GO:0004519">
    <property type="term" value="F:endonuclease activity"/>
    <property type="evidence" value="ECO:0007669"/>
    <property type="project" value="UniProtKB-KW"/>
</dbReference>
<evidence type="ECO:0000256" key="8">
    <source>
        <dbReference type="ARBA" id="ARBA00022918"/>
    </source>
</evidence>
<dbReference type="SUPFAM" id="SSF53098">
    <property type="entry name" value="Ribonuclease H-like"/>
    <property type="match status" value="1"/>
</dbReference>
<dbReference type="CDD" id="cd01647">
    <property type="entry name" value="RT_LTR"/>
    <property type="match status" value="1"/>
</dbReference>
<evidence type="ECO:0000256" key="6">
    <source>
        <dbReference type="ARBA" id="ARBA00022759"/>
    </source>
</evidence>
<dbReference type="InterPro" id="IPR043128">
    <property type="entry name" value="Rev_trsase/Diguanyl_cyclase"/>
</dbReference>
<dbReference type="InterPro" id="IPR041373">
    <property type="entry name" value="RT_RNaseH"/>
</dbReference>
<dbReference type="PROSITE" id="PS50878">
    <property type="entry name" value="RT_POL"/>
    <property type="match status" value="1"/>
</dbReference>
<dbReference type="STRING" id="112090.W4FJD1"/>
<dbReference type="InterPro" id="IPR051320">
    <property type="entry name" value="Viral_Replic_Matur_Polypro"/>
</dbReference>
<dbReference type="Pfam" id="PF00385">
    <property type="entry name" value="Chromo"/>
    <property type="match status" value="1"/>
</dbReference>
<dbReference type="PANTHER" id="PTHR33064:SF37">
    <property type="entry name" value="RIBONUCLEASE H"/>
    <property type="match status" value="1"/>
</dbReference>
<dbReference type="InterPro" id="IPR023780">
    <property type="entry name" value="Chromo_domain"/>
</dbReference>
<dbReference type="PROSITE" id="PS50013">
    <property type="entry name" value="CHROMO_2"/>
    <property type="match status" value="1"/>
</dbReference>
<dbReference type="InterPro" id="IPR001584">
    <property type="entry name" value="Integrase_cat-core"/>
</dbReference>
<evidence type="ECO:0000259" key="12">
    <source>
        <dbReference type="PROSITE" id="PS50994"/>
    </source>
</evidence>
<dbReference type="GO" id="GO:0003676">
    <property type="term" value="F:nucleic acid binding"/>
    <property type="evidence" value="ECO:0007669"/>
    <property type="project" value="InterPro"/>
</dbReference>
<evidence type="ECO:0000259" key="11">
    <source>
        <dbReference type="PROSITE" id="PS50878"/>
    </source>
</evidence>
<dbReference type="InterPro" id="IPR043502">
    <property type="entry name" value="DNA/RNA_pol_sf"/>
</dbReference>
<evidence type="ECO:0000256" key="5">
    <source>
        <dbReference type="ARBA" id="ARBA00022750"/>
    </source>
</evidence>
<accession>W4FJD1</accession>
<protein>
    <recommendedName>
        <fullName evidence="14">Chromo domain-containing protein</fullName>
    </recommendedName>
</protein>
<evidence type="ECO:0008006" key="14">
    <source>
        <dbReference type="Google" id="ProtNLM"/>
    </source>
</evidence>
<dbReference type="GeneID" id="20818750"/>
<dbReference type="CDD" id="cd09274">
    <property type="entry name" value="RNase_HI_RT_Ty3"/>
    <property type="match status" value="1"/>
</dbReference>
<dbReference type="VEuPathDB" id="FungiDB:H257_16754"/>
<feature type="domain" description="Chromo" evidence="10">
    <location>
        <begin position="677"/>
        <end position="714"/>
    </location>
</feature>
<evidence type="ECO:0000256" key="1">
    <source>
        <dbReference type="ARBA" id="ARBA00022670"/>
    </source>
</evidence>
<dbReference type="Pfam" id="PF00078">
    <property type="entry name" value="RVT_1"/>
    <property type="match status" value="1"/>
</dbReference>
<keyword evidence="6" id="KW-0255">Endonuclease</keyword>
<keyword evidence="3" id="KW-0548">Nucleotidyltransferase</keyword>
<evidence type="ECO:0000256" key="2">
    <source>
        <dbReference type="ARBA" id="ARBA00022679"/>
    </source>
</evidence>
<dbReference type="Gene3D" id="3.30.70.270">
    <property type="match status" value="1"/>
</dbReference>
<keyword evidence="1" id="KW-0645">Protease</keyword>
<sequence length="743" mass="82365">MRSHVAALEANGMVYQNNRATWASAPRIVPKKEVGDLRMTIDSRPINACTEPMPWPMPNLDSAMVCLVGTNVYFTLDWTKGYWQLPLHADSQMYFSFMTPFGVYTPTRVLMGQTDAVAYCQSVVHQMFGELQFRGLLAWLDDLLGSTKTTDELLDLLDQVLSICAQFGLKLSPQKCHFFLREAEWCGKLNSRTCGLVAADDRGRPPAVCVCHQLDACEHPRLQPAGGSVATSARRGHQGSRKLQENGVSACRTPFRGMVIRPSQVFQRCETRVGACGAPVAPREDMTVCVFMDARDLFWGAVATQVPPADLDLPLEVQRHQPLAFISGSFSGASARWPIVEKEAYAVVESCKRLDYLVVRPGGFRLFTDHRNLMYIFNPSGSNANMAKYQADKLQRWSLVMSTFPYTIECVSGDTNVWGDLLSRWGSVPADQPVANVRKLIHVVSPLQQVDFKWPTAATISGIQRSTMEGGGTPPNGVDWDDDSHFYVDPDGRIWIPDDGGSHFKNEVIEKMRKLVGAHHHITTAYSPWANGTVEVVNRLVLRAVKALLSEMKLNADEWPHVLPLVQGALNHQPADRLGGIAPVTAFTGLSAKAPLAGVVHPTSKEVYVTDWLGAARQKHVTDLQVALEEMHRNVAQLVPPYEVTVHHACRLKMYHEGGSEVTEDLEAQIAFGDGGFHVERLDEARCVDGQHQVLVKWLGLDDEESSWEPAANLLDDIPVVFRKWAAANKEVPAALIKTLDFP</sequence>
<dbReference type="InterPro" id="IPR036397">
    <property type="entry name" value="RNaseH_sf"/>
</dbReference>
<dbReference type="SUPFAM" id="SSF56672">
    <property type="entry name" value="DNA/RNA polymerases"/>
    <property type="match status" value="2"/>
</dbReference>
<dbReference type="PROSITE" id="PS50994">
    <property type="entry name" value="INTEGRASE"/>
    <property type="match status" value="1"/>
</dbReference>
<keyword evidence="2" id="KW-0808">Transferase</keyword>
<organism evidence="13">
    <name type="scientific">Aphanomyces astaci</name>
    <name type="common">Crayfish plague agent</name>
    <dbReference type="NCBI Taxonomy" id="112090"/>
    <lineage>
        <taxon>Eukaryota</taxon>
        <taxon>Sar</taxon>
        <taxon>Stramenopiles</taxon>
        <taxon>Oomycota</taxon>
        <taxon>Saprolegniomycetes</taxon>
        <taxon>Saprolegniales</taxon>
        <taxon>Verrucalvaceae</taxon>
        <taxon>Aphanomyces</taxon>
    </lineage>
</organism>
<feature type="region of interest" description="Disordered" evidence="9">
    <location>
        <begin position="225"/>
        <end position="245"/>
    </location>
</feature>
<evidence type="ECO:0000256" key="7">
    <source>
        <dbReference type="ARBA" id="ARBA00022801"/>
    </source>
</evidence>
<dbReference type="AlphaFoldDB" id="W4FJD1"/>
<feature type="domain" description="Reverse transcriptase" evidence="11">
    <location>
        <begin position="10"/>
        <end position="190"/>
    </location>
</feature>
<dbReference type="InterPro" id="IPR000477">
    <property type="entry name" value="RT_dom"/>
</dbReference>
<keyword evidence="8" id="KW-0695">RNA-directed DNA polymerase</keyword>
<dbReference type="EMBL" id="KI913204">
    <property type="protein sequence ID" value="ETV66954.1"/>
    <property type="molecule type" value="Genomic_DNA"/>
</dbReference>
<evidence type="ECO:0000256" key="3">
    <source>
        <dbReference type="ARBA" id="ARBA00022695"/>
    </source>
</evidence>
<keyword evidence="7" id="KW-0378">Hydrolase</keyword>